<feature type="transmembrane region" description="Helical" evidence="10">
    <location>
        <begin position="34"/>
        <end position="53"/>
    </location>
</feature>
<evidence type="ECO:0000259" key="11">
    <source>
        <dbReference type="Pfam" id="PF02518"/>
    </source>
</evidence>
<keyword evidence="8" id="KW-0902">Two-component regulatory system</keyword>
<comment type="caution">
    <text evidence="13">The sequence shown here is derived from an EMBL/GenBank/DDBJ whole genome shotgun (WGS) entry which is preliminary data.</text>
</comment>
<feature type="domain" description="Signal transduction histidine kinase subgroup 3 dimerisation and phosphoacceptor" evidence="12">
    <location>
        <begin position="189"/>
        <end position="254"/>
    </location>
</feature>
<evidence type="ECO:0000256" key="5">
    <source>
        <dbReference type="ARBA" id="ARBA00022741"/>
    </source>
</evidence>
<dbReference type="Proteomes" id="UP000632377">
    <property type="component" value="Unassembled WGS sequence"/>
</dbReference>
<evidence type="ECO:0000256" key="7">
    <source>
        <dbReference type="ARBA" id="ARBA00022840"/>
    </source>
</evidence>
<dbReference type="SUPFAM" id="SSF55874">
    <property type="entry name" value="ATPase domain of HSP90 chaperone/DNA topoisomerase II/histidine kinase"/>
    <property type="match status" value="1"/>
</dbReference>
<dbReference type="InterPro" id="IPR011712">
    <property type="entry name" value="Sig_transdc_His_kin_sub3_dim/P"/>
</dbReference>
<dbReference type="CDD" id="cd16917">
    <property type="entry name" value="HATPase_UhpB-NarQ-NarX-like"/>
    <property type="match status" value="1"/>
</dbReference>
<dbReference type="InterPro" id="IPR036890">
    <property type="entry name" value="HATPase_C_sf"/>
</dbReference>
<gene>
    <name evidence="13" type="ORF">JK636_12200</name>
</gene>
<feature type="domain" description="Histidine kinase/HSP90-like ATPase" evidence="11">
    <location>
        <begin position="299"/>
        <end position="382"/>
    </location>
</feature>
<evidence type="ECO:0000256" key="6">
    <source>
        <dbReference type="ARBA" id="ARBA00022777"/>
    </source>
</evidence>
<keyword evidence="5" id="KW-0547">Nucleotide-binding</keyword>
<dbReference type="Pfam" id="PF07730">
    <property type="entry name" value="HisKA_3"/>
    <property type="match status" value="1"/>
</dbReference>
<feature type="transmembrane region" description="Helical" evidence="10">
    <location>
        <begin position="59"/>
        <end position="90"/>
    </location>
</feature>
<evidence type="ECO:0000256" key="3">
    <source>
        <dbReference type="ARBA" id="ARBA00022553"/>
    </source>
</evidence>
<sequence>MDKKVLFTILRYISLVLSLWSSVFLMVSGKSIDICFIALSLIFIINNQIRFFSIPKRNIYFSASILAEAALALIIFQYYGGIIFLLLFSILLDSTIYINNKYITGGLVSLIIIILVVAGQTDFKLQVSSVLSSAAIGALGIYIKEERERKHEAQKLYDKLRISEEELKKAKENLERYASTIEELTLLRERNRISREIHDSVGHSLSTMIIQLSAIEKIADSDGKSASEMAKNLSAFAKDALKSVRAAVRALVPTEFEKYQGILAIEEMIKNFKKLTEVEVIFVLSKERWELNSDQSFVLYRIVQEFLTNSVRHGKADKININLNFYKDSLYMRLKDNGAGCDDIVEGVGLKSIKERAESIGGAVKYLSSKEKGFELNLNLPKVEALISERNL</sequence>
<dbReference type="PANTHER" id="PTHR24421">
    <property type="entry name" value="NITRATE/NITRITE SENSOR PROTEIN NARX-RELATED"/>
    <property type="match status" value="1"/>
</dbReference>
<keyword evidence="10" id="KW-0472">Membrane</keyword>
<feature type="transmembrane region" description="Helical" evidence="10">
    <location>
        <begin position="6"/>
        <end position="27"/>
    </location>
</feature>
<evidence type="ECO:0000256" key="8">
    <source>
        <dbReference type="ARBA" id="ARBA00023012"/>
    </source>
</evidence>
<keyword evidence="10" id="KW-0812">Transmembrane</keyword>
<dbReference type="RefSeq" id="WP_202749279.1">
    <property type="nucleotide sequence ID" value="NZ_JAESWC010000007.1"/>
</dbReference>
<keyword evidence="4" id="KW-0808">Transferase</keyword>
<feature type="transmembrane region" description="Helical" evidence="10">
    <location>
        <begin position="102"/>
        <end position="119"/>
    </location>
</feature>
<dbReference type="Pfam" id="PF02518">
    <property type="entry name" value="HATPase_c"/>
    <property type="match status" value="1"/>
</dbReference>
<dbReference type="PANTHER" id="PTHR24421:SF10">
    <property type="entry name" value="NITRATE_NITRITE SENSOR PROTEIN NARQ"/>
    <property type="match status" value="1"/>
</dbReference>
<accession>A0ABS1TAY9</accession>
<feature type="coiled-coil region" evidence="9">
    <location>
        <begin position="143"/>
        <end position="187"/>
    </location>
</feature>
<evidence type="ECO:0000256" key="2">
    <source>
        <dbReference type="ARBA" id="ARBA00012438"/>
    </source>
</evidence>
<evidence type="ECO:0000256" key="9">
    <source>
        <dbReference type="SAM" id="Coils"/>
    </source>
</evidence>
<evidence type="ECO:0000256" key="1">
    <source>
        <dbReference type="ARBA" id="ARBA00000085"/>
    </source>
</evidence>
<evidence type="ECO:0000256" key="4">
    <source>
        <dbReference type="ARBA" id="ARBA00022679"/>
    </source>
</evidence>
<dbReference type="EMBL" id="JAESWC010000007">
    <property type="protein sequence ID" value="MBL4936519.1"/>
    <property type="molecule type" value="Genomic_DNA"/>
</dbReference>
<reference evidence="13 14" key="1">
    <citation type="submission" date="2021-01" db="EMBL/GenBank/DDBJ databases">
        <title>Genome public.</title>
        <authorList>
            <person name="Liu C."/>
            <person name="Sun Q."/>
        </authorList>
    </citation>
    <scope>NUCLEOTIDE SEQUENCE [LARGE SCALE GENOMIC DNA]</scope>
    <source>
        <strain evidence="13 14">YIM B02515</strain>
    </source>
</reference>
<keyword evidence="3" id="KW-0597">Phosphoprotein</keyword>
<protein>
    <recommendedName>
        <fullName evidence="2">histidine kinase</fullName>
        <ecNumber evidence="2">2.7.13.3</ecNumber>
    </recommendedName>
</protein>
<comment type="catalytic activity">
    <reaction evidence="1">
        <text>ATP + protein L-histidine = ADP + protein N-phospho-L-histidine.</text>
        <dbReference type="EC" id="2.7.13.3"/>
    </reaction>
</comment>
<proteinExistence type="predicted"/>
<dbReference type="InterPro" id="IPR050482">
    <property type="entry name" value="Sensor_HK_TwoCompSys"/>
</dbReference>
<evidence type="ECO:0000313" key="13">
    <source>
        <dbReference type="EMBL" id="MBL4936519.1"/>
    </source>
</evidence>
<keyword evidence="14" id="KW-1185">Reference proteome</keyword>
<organism evidence="13 14">
    <name type="scientific">Clostridium rhizosphaerae</name>
    <dbReference type="NCBI Taxonomy" id="2803861"/>
    <lineage>
        <taxon>Bacteria</taxon>
        <taxon>Bacillati</taxon>
        <taxon>Bacillota</taxon>
        <taxon>Clostridia</taxon>
        <taxon>Eubacteriales</taxon>
        <taxon>Clostridiaceae</taxon>
        <taxon>Clostridium</taxon>
    </lineage>
</organism>
<dbReference type="InterPro" id="IPR003594">
    <property type="entry name" value="HATPase_dom"/>
</dbReference>
<evidence type="ECO:0000313" key="14">
    <source>
        <dbReference type="Proteomes" id="UP000632377"/>
    </source>
</evidence>
<dbReference type="Gene3D" id="3.30.565.10">
    <property type="entry name" value="Histidine kinase-like ATPase, C-terminal domain"/>
    <property type="match status" value="1"/>
</dbReference>
<evidence type="ECO:0000259" key="12">
    <source>
        <dbReference type="Pfam" id="PF07730"/>
    </source>
</evidence>
<dbReference type="GO" id="GO:0016301">
    <property type="term" value="F:kinase activity"/>
    <property type="evidence" value="ECO:0007669"/>
    <property type="project" value="UniProtKB-KW"/>
</dbReference>
<keyword evidence="6 13" id="KW-0418">Kinase</keyword>
<keyword evidence="7" id="KW-0067">ATP-binding</keyword>
<keyword evidence="10" id="KW-1133">Transmembrane helix</keyword>
<dbReference type="EC" id="2.7.13.3" evidence="2"/>
<evidence type="ECO:0000256" key="10">
    <source>
        <dbReference type="SAM" id="Phobius"/>
    </source>
</evidence>
<dbReference type="Gene3D" id="1.20.5.1930">
    <property type="match status" value="1"/>
</dbReference>
<name>A0ABS1TAY9_9CLOT</name>
<keyword evidence="9" id="KW-0175">Coiled coil</keyword>